<dbReference type="EMBL" id="CP106879">
    <property type="protein sequence ID" value="UYC82043.1"/>
    <property type="molecule type" value="Genomic_DNA"/>
</dbReference>
<sequence>MFDEREWSQIVDRLIRLTRQQSVAWKTVQTEDGSREWVETRAGDLEFLVGSVDEDRRPPFYLAVWDVEATRYLARVESEPWPDDVGSDASLSAAQKLIELRALAYRSAQGSPQLLARIMENLNEVERDQDLF</sequence>
<dbReference type="RefSeq" id="WP_262136971.1">
    <property type="nucleotide sequence ID" value="NZ_CP106879.1"/>
</dbReference>
<evidence type="ECO:0000313" key="1">
    <source>
        <dbReference type="EMBL" id="UYC82043.1"/>
    </source>
</evidence>
<protein>
    <submittedName>
        <fullName evidence="1">Uncharacterized protein</fullName>
    </submittedName>
</protein>
<dbReference type="Proteomes" id="UP001062223">
    <property type="component" value="Chromosome"/>
</dbReference>
<accession>A0A9Q9T4B6</accession>
<reference evidence="1" key="1">
    <citation type="submission" date="2022-09" db="EMBL/GenBank/DDBJ databases">
        <title>Taxonomy of Curtobacterium flaccumfaciens.</title>
        <authorList>
            <person name="Osdaghi E."/>
            <person name="Taghavi S.M."/>
            <person name="Hamidizade M."/>
            <person name="Abachi H."/>
            <person name="Fazliarab A."/>
            <person name="Baeyen S."/>
            <person name="Portier P."/>
            <person name="Van Vaerenbergh J."/>
            <person name="Jacques M.-A."/>
        </authorList>
    </citation>
    <scope>NUCLEOTIDE SEQUENCE</scope>
    <source>
        <strain evidence="1">AGQB46</strain>
    </source>
</reference>
<proteinExistence type="predicted"/>
<dbReference type="KEGG" id="cpoi:OE229_06145"/>
<gene>
    <name evidence="1" type="ORF">OE229_06145</name>
</gene>
<organism evidence="1 2">
    <name type="scientific">Curtobacterium poinsettiae</name>
    <dbReference type="NCBI Taxonomy" id="159612"/>
    <lineage>
        <taxon>Bacteria</taxon>
        <taxon>Bacillati</taxon>
        <taxon>Actinomycetota</taxon>
        <taxon>Actinomycetes</taxon>
        <taxon>Micrococcales</taxon>
        <taxon>Microbacteriaceae</taxon>
        <taxon>Curtobacterium</taxon>
    </lineage>
</organism>
<name>A0A9Q9T4B6_9MICO</name>
<dbReference type="AlphaFoldDB" id="A0A9Q9T4B6"/>
<evidence type="ECO:0000313" key="2">
    <source>
        <dbReference type="Proteomes" id="UP001062223"/>
    </source>
</evidence>